<name>A0A450UEU1_9GAMM</name>
<gene>
    <name evidence="2" type="ORF">BECKH772A_GA0070896_1002524</name>
    <name evidence="3" type="ORF">BECKH772B_GA0070898_1002523</name>
    <name evidence="4" type="ORF">BECKH772C_GA0070978_1002424</name>
</gene>
<evidence type="ECO:0000313" key="3">
    <source>
        <dbReference type="EMBL" id="VFJ92140.1"/>
    </source>
</evidence>
<dbReference type="EMBL" id="CAADFG010000025">
    <property type="protein sequence ID" value="VFJ90972.1"/>
    <property type="molecule type" value="Genomic_DNA"/>
</dbReference>
<sequence length="277" mass="30797">MRKYHSAICLLLVLVPLAAVGSDEKTNAEEAGIRAITESITNICDKPGDAASYWEVRAKGSGPASVKLLNLADIGVTGEVNFSKGEWDGVRRTIEDAKDYRACARELAPLFIEKFQPIIEQPKKQDSPDRILGGIKYQQFGAGVVVTFESCEKKVGSVTCHFTAKAQNSDVGFDIWRERSNVTTDMSDQGGHRFYADYVKVANFEADVSSNRDYVNAALIKGVDTSISIRFDNVRPEAASISRVRIRTRVRDGSKEKMFSFYFRDIKMKIQESTGDE</sequence>
<dbReference type="EMBL" id="CAADFJ010000024">
    <property type="protein sequence ID" value="VFJ98736.1"/>
    <property type="molecule type" value="Genomic_DNA"/>
</dbReference>
<feature type="signal peptide" evidence="1">
    <location>
        <begin position="1"/>
        <end position="21"/>
    </location>
</feature>
<accession>A0A450UEU1</accession>
<evidence type="ECO:0000256" key="1">
    <source>
        <dbReference type="SAM" id="SignalP"/>
    </source>
</evidence>
<evidence type="ECO:0000313" key="4">
    <source>
        <dbReference type="EMBL" id="VFJ98736.1"/>
    </source>
</evidence>
<dbReference type="AlphaFoldDB" id="A0A450UEU1"/>
<keyword evidence="1" id="KW-0732">Signal</keyword>
<dbReference type="EMBL" id="CAADFI010000025">
    <property type="protein sequence ID" value="VFJ92140.1"/>
    <property type="molecule type" value="Genomic_DNA"/>
</dbReference>
<organism evidence="2">
    <name type="scientific">Candidatus Kentrum eta</name>
    <dbReference type="NCBI Taxonomy" id="2126337"/>
    <lineage>
        <taxon>Bacteria</taxon>
        <taxon>Pseudomonadati</taxon>
        <taxon>Pseudomonadota</taxon>
        <taxon>Gammaproteobacteria</taxon>
        <taxon>Candidatus Kentrum</taxon>
    </lineage>
</organism>
<reference evidence="2" key="1">
    <citation type="submission" date="2019-02" db="EMBL/GenBank/DDBJ databases">
        <authorList>
            <person name="Gruber-Vodicka R. H."/>
            <person name="Seah K. B. B."/>
        </authorList>
    </citation>
    <scope>NUCLEOTIDE SEQUENCE</scope>
    <source>
        <strain evidence="4">BECK_SA2B12</strain>
        <strain evidence="2">BECK_SA2B15</strain>
        <strain evidence="3">BECK_SA2B20</strain>
    </source>
</reference>
<protein>
    <submittedName>
        <fullName evidence="2">Uncharacterized protein</fullName>
    </submittedName>
</protein>
<feature type="chain" id="PRO_5036113414" evidence="1">
    <location>
        <begin position="22"/>
        <end position="277"/>
    </location>
</feature>
<proteinExistence type="predicted"/>
<evidence type="ECO:0000313" key="2">
    <source>
        <dbReference type="EMBL" id="VFJ90972.1"/>
    </source>
</evidence>